<feature type="active site" description="Proton acceptor" evidence="1">
    <location>
        <position position="181"/>
    </location>
</feature>
<dbReference type="PIRSF" id="PIRSF000390">
    <property type="entry name" value="PLP_StrS"/>
    <property type="match status" value="1"/>
</dbReference>
<gene>
    <name evidence="4" type="ORF">Gferi_10740</name>
</gene>
<dbReference type="GO" id="GO:0000271">
    <property type="term" value="P:polysaccharide biosynthetic process"/>
    <property type="evidence" value="ECO:0007669"/>
    <property type="project" value="TreeGrafter"/>
</dbReference>
<dbReference type="InterPro" id="IPR000653">
    <property type="entry name" value="DegT/StrS_aminotransferase"/>
</dbReference>
<evidence type="ECO:0000256" key="1">
    <source>
        <dbReference type="PIRSR" id="PIRSR000390-1"/>
    </source>
</evidence>
<protein>
    <submittedName>
        <fullName evidence="4">dTDP-4-amino-4,6-dideoxygalactose transaminase</fullName>
    </submittedName>
</protein>
<dbReference type="STRING" id="1424294.Gferi_10740"/>
<accession>A0A1D8GGH3</accession>
<dbReference type="KEGG" id="gfe:Gferi_10740"/>
<dbReference type="Proteomes" id="UP000095743">
    <property type="component" value="Chromosome"/>
</dbReference>
<dbReference type="RefSeq" id="WP_069976301.1">
    <property type="nucleotide sequence ID" value="NZ_CP017269.1"/>
</dbReference>
<dbReference type="Pfam" id="PF01041">
    <property type="entry name" value="DegT_DnrJ_EryC1"/>
    <property type="match status" value="1"/>
</dbReference>
<evidence type="ECO:0000313" key="4">
    <source>
        <dbReference type="EMBL" id="AOT70022.1"/>
    </source>
</evidence>
<comment type="similarity">
    <text evidence="3">Belongs to the DegT/DnrJ/EryC1 family.</text>
</comment>
<dbReference type="InterPro" id="IPR012749">
    <property type="entry name" value="WecE-like"/>
</dbReference>
<dbReference type="CDD" id="cd00616">
    <property type="entry name" value="AHBA_syn"/>
    <property type="match status" value="1"/>
</dbReference>
<keyword evidence="5" id="KW-1185">Reference proteome</keyword>
<dbReference type="FunFam" id="3.40.640.10:FF:000037">
    <property type="entry name" value="dTDP-4-amino-4,6-dideoxygalactose transaminase"/>
    <property type="match status" value="1"/>
</dbReference>
<reference evidence="4 5" key="1">
    <citation type="submission" date="2016-09" db="EMBL/GenBank/DDBJ databases">
        <title>Genomic analysis reveals versatility of anaerobic energy metabolism of Geosporobacter ferrireducens IRF9 of phylum Firmicutes.</title>
        <authorList>
            <person name="Kim S.-J."/>
        </authorList>
    </citation>
    <scope>NUCLEOTIDE SEQUENCE [LARGE SCALE GENOMIC DNA]</scope>
    <source>
        <strain evidence="4 5">IRF9</strain>
    </source>
</reference>
<dbReference type="PANTHER" id="PTHR30244:SF34">
    <property type="entry name" value="DTDP-4-AMINO-4,6-DIDEOXYGALACTOSE TRANSAMINASE"/>
    <property type="match status" value="1"/>
</dbReference>
<feature type="modified residue" description="N6-(pyridoxal phosphate)lysine" evidence="2">
    <location>
        <position position="181"/>
    </location>
</feature>
<keyword evidence="2 3" id="KW-0663">Pyridoxal phosphate</keyword>
<dbReference type="AlphaFoldDB" id="A0A1D8GGH3"/>
<dbReference type="SUPFAM" id="SSF53383">
    <property type="entry name" value="PLP-dependent transferases"/>
    <property type="match status" value="1"/>
</dbReference>
<dbReference type="GO" id="GO:0030170">
    <property type="term" value="F:pyridoxal phosphate binding"/>
    <property type="evidence" value="ECO:0007669"/>
    <property type="project" value="TreeGrafter"/>
</dbReference>
<dbReference type="InterPro" id="IPR015422">
    <property type="entry name" value="PyrdxlP-dep_Trfase_small"/>
</dbReference>
<dbReference type="GO" id="GO:0019180">
    <property type="term" value="F:dTDP-4-amino-4,6-dideoxygalactose transaminase activity"/>
    <property type="evidence" value="ECO:0007669"/>
    <property type="project" value="TreeGrafter"/>
</dbReference>
<dbReference type="InterPro" id="IPR015421">
    <property type="entry name" value="PyrdxlP-dep_Trfase_major"/>
</dbReference>
<dbReference type="NCBIfam" id="NF008687">
    <property type="entry name" value="PRK11706.1"/>
    <property type="match status" value="1"/>
</dbReference>
<evidence type="ECO:0000313" key="5">
    <source>
        <dbReference type="Proteomes" id="UP000095743"/>
    </source>
</evidence>
<name>A0A1D8GGH3_9FIRM</name>
<dbReference type="OrthoDB" id="9810913at2"/>
<dbReference type="EMBL" id="CP017269">
    <property type="protein sequence ID" value="AOT70022.1"/>
    <property type="molecule type" value="Genomic_DNA"/>
</dbReference>
<dbReference type="Gene3D" id="3.40.640.10">
    <property type="entry name" value="Type I PLP-dependent aspartate aminotransferase-like (Major domain)"/>
    <property type="match status" value="1"/>
</dbReference>
<dbReference type="PANTHER" id="PTHR30244">
    <property type="entry name" value="TRANSAMINASE"/>
    <property type="match status" value="1"/>
</dbReference>
<organism evidence="4 5">
    <name type="scientific">Geosporobacter ferrireducens</name>
    <dbReference type="NCBI Taxonomy" id="1424294"/>
    <lineage>
        <taxon>Bacteria</taxon>
        <taxon>Bacillati</taxon>
        <taxon>Bacillota</taxon>
        <taxon>Clostridia</taxon>
        <taxon>Peptostreptococcales</taxon>
        <taxon>Thermotaleaceae</taxon>
        <taxon>Geosporobacter</taxon>
    </lineage>
</organism>
<dbReference type="Gene3D" id="3.90.1150.10">
    <property type="entry name" value="Aspartate Aminotransferase, domain 1"/>
    <property type="match status" value="1"/>
</dbReference>
<evidence type="ECO:0000256" key="3">
    <source>
        <dbReference type="RuleBase" id="RU004508"/>
    </source>
</evidence>
<evidence type="ECO:0000256" key="2">
    <source>
        <dbReference type="PIRSR" id="PIRSR000390-2"/>
    </source>
</evidence>
<dbReference type="InterPro" id="IPR015424">
    <property type="entry name" value="PyrdxlP-dep_Trfase"/>
</dbReference>
<proteinExistence type="inferred from homology"/>
<dbReference type="NCBIfam" id="TIGR02379">
    <property type="entry name" value="ECA_wecE"/>
    <property type="match status" value="1"/>
</dbReference>
<sequence>MIPFNKPYFSNNEYRYIKNVIDSGYVSGDHNYTQKCNEYIQQNFAVSKVLLTTSCSISLDMAAILLDLKKGDEVIMPSYNFVSTANAIVQKGAIPVFAEVTSDTLNIDPVDIERRITKRTKAIFPVHYAGVSCDMERITELAKKYKLKIVEDAAQGVYAKYKDKYLGTIGDIGTYSFHETKNYSCGEGGAILINNSEELARRAEIIREKGTNRSQFFRGEVDKYTWVDIGSSYLISDILAAMLYAQLEKLEEIQEKRKTVHDRYYSGLVELQNRERIRLPVIPSYCTTNYHIFYILLPTEEKRNDLMKYLKNRKIGATFHYIPLHISPMGMSLGYKHGDLLITENLSSRLLRLPIYPNLSQEEIQYVVESIHDWSKTI</sequence>